<keyword evidence="3" id="KW-0804">Transcription</keyword>
<dbReference type="STRING" id="100226.gene:17761069"/>
<reference evidence="5 6" key="1">
    <citation type="journal article" date="1996" name="Mol. Microbiol.">
        <title>A set of ordered cosmids and a detailed genetic and physical map for the 8 Mb Streptomyces coelicolor A3(2) chromosome.</title>
        <authorList>
            <person name="Redenbach M."/>
            <person name="Kieser H.M."/>
            <person name="Denapaite D."/>
            <person name="Eichner A."/>
            <person name="Cullum J."/>
            <person name="Kinashi H."/>
            <person name="Hopwood D.A."/>
        </authorList>
    </citation>
    <scope>NUCLEOTIDE SEQUENCE [LARGE SCALE GENOMIC DNA]</scope>
    <source>
        <strain evidence="6">ATCC BAA-471 / A3(2) / M145</strain>
    </source>
</reference>
<dbReference type="Pfam" id="PF13545">
    <property type="entry name" value="HTH_Crp_2"/>
    <property type="match status" value="1"/>
</dbReference>
<evidence type="ECO:0000256" key="3">
    <source>
        <dbReference type="ARBA" id="ARBA00023163"/>
    </source>
</evidence>
<dbReference type="PhylomeDB" id="Q9RKI5"/>
<dbReference type="SUPFAM" id="SSF51206">
    <property type="entry name" value="cAMP-binding domain-like"/>
    <property type="match status" value="1"/>
</dbReference>
<reference evidence="5 6" key="2">
    <citation type="journal article" date="2002" name="Nature">
        <title>Complete genome sequence of the model actinomycete Streptomyces coelicolor A3(2).</title>
        <authorList>
            <person name="Bentley S.D."/>
            <person name="Chater K.F."/>
            <person name="Cerdeno-Tarraga A.M."/>
            <person name="Challis G.L."/>
            <person name="Thomson N.R."/>
            <person name="James K.D."/>
            <person name="Harris D.E."/>
            <person name="Quail M.A."/>
            <person name="Kieser H."/>
            <person name="Harper D."/>
            <person name="Bateman A."/>
            <person name="Brown S."/>
            <person name="Chandra G."/>
            <person name="Chen C.W."/>
            <person name="Collins M."/>
            <person name="Cronin A."/>
            <person name="Fraser A."/>
            <person name="Goble A."/>
            <person name="Hidalgo J."/>
            <person name="Hornsby T."/>
            <person name="Howarth S."/>
            <person name="Huang C.H."/>
            <person name="Kieser T."/>
            <person name="Larke L."/>
            <person name="Murphy L."/>
            <person name="Oliver K."/>
            <person name="O'Neil S."/>
            <person name="Rabbinowitsch E."/>
            <person name="Rajandream M.A."/>
            <person name="Rutherford K."/>
            <person name="Rutter S."/>
            <person name="Seeger K."/>
            <person name="Saunders D."/>
            <person name="Sharp S."/>
            <person name="Squares R."/>
            <person name="Squares S."/>
            <person name="Taylor K."/>
            <person name="Warren T."/>
            <person name="Wietzorrek A."/>
            <person name="Woodward J."/>
            <person name="Barrell B.G."/>
            <person name="Parkhill J."/>
            <person name="Hopwood D.A."/>
        </authorList>
    </citation>
    <scope>NUCLEOTIDE SEQUENCE [LARGE SCALE GENOMIC DNA]</scope>
    <source>
        <strain evidence="6">ATCC BAA-471 / A3(2) / M145</strain>
    </source>
</reference>
<dbReference type="GO" id="GO:0003700">
    <property type="term" value="F:DNA-binding transcription factor activity"/>
    <property type="evidence" value="ECO:0000318"/>
    <property type="project" value="GO_Central"/>
</dbReference>
<dbReference type="PANTHER" id="PTHR24567">
    <property type="entry name" value="CRP FAMILY TRANSCRIPTIONAL REGULATORY PROTEIN"/>
    <property type="match status" value="1"/>
</dbReference>
<dbReference type="Gene3D" id="2.60.120.10">
    <property type="entry name" value="Jelly Rolls"/>
    <property type="match status" value="1"/>
</dbReference>
<dbReference type="OrthoDB" id="272447at2"/>
<accession>Q9RKI5</accession>
<protein>
    <submittedName>
        <fullName evidence="5">Transcriptional regulatory protein</fullName>
    </submittedName>
</protein>
<gene>
    <name evidence="5" type="ordered locus">SCO3447</name>
    <name evidence="5" type="ORF">SCE46.04c</name>
</gene>
<dbReference type="InterPro" id="IPR000595">
    <property type="entry name" value="cNMP-bd_dom"/>
</dbReference>
<evidence type="ECO:0000256" key="2">
    <source>
        <dbReference type="ARBA" id="ARBA00023125"/>
    </source>
</evidence>
<dbReference type="GO" id="GO:0003677">
    <property type="term" value="F:DNA binding"/>
    <property type="evidence" value="ECO:0007669"/>
    <property type="project" value="UniProtKB-KW"/>
</dbReference>
<dbReference type="HOGENOM" id="CLU_075053_10_0_11"/>
<dbReference type="CDD" id="cd00038">
    <property type="entry name" value="CAP_ED"/>
    <property type="match status" value="1"/>
</dbReference>
<keyword evidence="2" id="KW-0238">DNA-binding</keyword>
<dbReference type="Proteomes" id="UP000001973">
    <property type="component" value="Chromosome"/>
</dbReference>
<evidence type="ECO:0000313" key="6">
    <source>
        <dbReference type="Proteomes" id="UP000001973"/>
    </source>
</evidence>
<dbReference type="EMBL" id="AL645882">
    <property type="protein sequence ID" value="CAB61855.1"/>
    <property type="molecule type" value="Genomic_DNA"/>
</dbReference>
<dbReference type="InterPro" id="IPR014710">
    <property type="entry name" value="RmlC-like_jellyroll"/>
</dbReference>
<dbReference type="GO" id="GO:0005829">
    <property type="term" value="C:cytosol"/>
    <property type="evidence" value="ECO:0000318"/>
    <property type="project" value="GO_Central"/>
</dbReference>
<dbReference type="InterPro" id="IPR050397">
    <property type="entry name" value="Env_Response_Regulators"/>
</dbReference>
<dbReference type="InParanoid" id="Q9RKI5"/>
<proteinExistence type="predicted"/>
<name>Q9RKI5_STRCO</name>
<dbReference type="PANTHER" id="PTHR24567:SF74">
    <property type="entry name" value="HTH-TYPE TRANSCRIPTIONAL REGULATOR ARCR"/>
    <property type="match status" value="1"/>
</dbReference>
<organism evidence="5 6">
    <name type="scientific">Streptomyces coelicolor (strain ATCC BAA-471 / A3(2) / M145)</name>
    <dbReference type="NCBI Taxonomy" id="100226"/>
    <lineage>
        <taxon>Bacteria</taxon>
        <taxon>Bacillati</taxon>
        <taxon>Actinomycetota</taxon>
        <taxon>Actinomycetes</taxon>
        <taxon>Kitasatosporales</taxon>
        <taxon>Streptomycetaceae</taxon>
        <taxon>Streptomyces</taxon>
        <taxon>Streptomyces albidoflavus group</taxon>
    </lineage>
</organism>
<dbReference type="eggNOG" id="COG0664">
    <property type="taxonomic scope" value="Bacteria"/>
</dbReference>
<sequence>MTVVGPAAQRTAAWIAGCMRSFLPPGHIDALKLADRLEHRQLRQGQIIFTQGTHPDGVWMVRSGELELVAGRGQDRVVVGTLQPCGIAGDVPLLLGKPAVCTVRARTDVQSSFLSAAGFFATLDASPALTRAWLTALAHRHLRAQEAQVRTLQGSAESRAAWLLLREARDSAVTCSQGTLAAMLGMRRQTMNRVIKDFERQGLLRVGYCRLELLAVDRLRQRAQDRA</sequence>
<dbReference type="Pfam" id="PF00027">
    <property type="entry name" value="cNMP_binding"/>
    <property type="match status" value="1"/>
</dbReference>
<dbReference type="InterPro" id="IPR012318">
    <property type="entry name" value="HTH_CRP"/>
</dbReference>
<dbReference type="EMBL" id="AL939116">
    <property type="protein sequence ID" value="CAB61855.1"/>
    <property type="molecule type" value="Genomic_DNA"/>
</dbReference>
<dbReference type="AlphaFoldDB" id="Q9RKI5"/>
<dbReference type="Gene3D" id="1.10.10.10">
    <property type="entry name" value="Winged helix-like DNA-binding domain superfamily/Winged helix DNA-binding domain"/>
    <property type="match status" value="1"/>
</dbReference>
<evidence type="ECO:0000259" key="4">
    <source>
        <dbReference type="PROSITE" id="PS50042"/>
    </source>
</evidence>
<feature type="domain" description="Cyclic nucleotide-binding" evidence="4">
    <location>
        <begin position="32"/>
        <end position="140"/>
    </location>
</feature>
<dbReference type="SMART" id="SM00100">
    <property type="entry name" value="cNMP"/>
    <property type="match status" value="1"/>
</dbReference>
<dbReference type="InterPro" id="IPR036388">
    <property type="entry name" value="WH-like_DNA-bd_sf"/>
</dbReference>
<dbReference type="SUPFAM" id="SSF46785">
    <property type="entry name" value="Winged helix' DNA-binding domain"/>
    <property type="match status" value="1"/>
</dbReference>
<dbReference type="PATRIC" id="fig|100226.15.peg.3508"/>
<evidence type="ECO:0000256" key="1">
    <source>
        <dbReference type="ARBA" id="ARBA00023015"/>
    </source>
</evidence>
<dbReference type="SMART" id="SM00419">
    <property type="entry name" value="HTH_CRP"/>
    <property type="match status" value="1"/>
</dbReference>
<keyword evidence="1" id="KW-0805">Transcription regulation</keyword>
<dbReference type="InterPro" id="IPR036390">
    <property type="entry name" value="WH_DNA-bd_sf"/>
</dbReference>
<evidence type="ECO:0000313" key="5">
    <source>
        <dbReference type="EMBL" id="CAB61855.1"/>
    </source>
</evidence>
<dbReference type="InterPro" id="IPR018490">
    <property type="entry name" value="cNMP-bd_dom_sf"/>
</dbReference>
<dbReference type="KEGG" id="sco:SCO3447"/>
<dbReference type="PaxDb" id="100226-SCO3447"/>
<dbReference type="PROSITE" id="PS50042">
    <property type="entry name" value="CNMP_BINDING_3"/>
    <property type="match status" value="1"/>
</dbReference>
<keyword evidence="6" id="KW-1185">Reference proteome</keyword>